<feature type="compositionally biased region" description="Acidic residues" evidence="8">
    <location>
        <begin position="357"/>
        <end position="367"/>
    </location>
</feature>
<feature type="transmembrane region" description="Helical" evidence="7">
    <location>
        <begin position="314"/>
        <end position="333"/>
    </location>
</feature>
<keyword evidence="5 7" id="KW-1133">Transmembrane helix</keyword>
<feature type="transmembrane region" description="Helical" evidence="7">
    <location>
        <begin position="262"/>
        <end position="286"/>
    </location>
</feature>
<accession>A0AAP3E2W1</accession>
<comment type="similarity">
    <text evidence="7">Belongs to the binding-protein-dependent transport system permease family.</text>
</comment>
<gene>
    <name evidence="11" type="ORF">OB955_13740</name>
    <name evidence="10" type="ORF">OB960_16575</name>
</gene>
<evidence type="ECO:0000313" key="10">
    <source>
        <dbReference type="EMBL" id="MCU4743003.1"/>
    </source>
</evidence>
<evidence type="ECO:0000256" key="1">
    <source>
        <dbReference type="ARBA" id="ARBA00004651"/>
    </source>
</evidence>
<evidence type="ECO:0000256" key="6">
    <source>
        <dbReference type="ARBA" id="ARBA00023136"/>
    </source>
</evidence>
<dbReference type="GO" id="GO:0055085">
    <property type="term" value="P:transmembrane transport"/>
    <property type="evidence" value="ECO:0007669"/>
    <property type="project" value="InterPro"/>
</dbReference>
<feature type="transmembrane region" description="Helical" evidence="7">
    <location>
        <begin position="146"/>
        <end position="164"/>
    </location>
</feature>
<proteinExistence type="inferred from homology"/>
<evidence type="ECO:0000256" key="8">
    <source>
        <dbReference type="SAM" id="MobiDB-lite"/>
    </source>
</evidence>
<evidence type="ECO:0000256" key="4">
    <source>
        <dbReference type="ARBA" id="ARBA00022692"/>
    </source>
</evidence>
<dbReference type="Gene3D" id="1.10.3720.10">
    <property type="entry name" value="MetI-like"/>
    <property type="match status" value="1"/>
</dbReference>
<feature type="transmembrane region" description="Helical" evidence="7">
    <location>
        <begin position="82"/>
        <end position="101"/>
    </location>
</feature>
<organism evidence="10 13">
    <name type="scientific">Natronoglomus mannanivorans</name>
    <dbReference type="NCBI Taxonomy" id="2979990"/>
    <lineage>
        <taxon>Archaea</taxon>
        <taxon>Methanobacteriati</taxon>
        <taxon>Methanobacteriota</taxon>
        <taxon>Stenosarchaea group</taxon>
        <taxon>Halobacteria</taxon>
        <taxon>Halobacteriales</taxon>
        <taxon>Natrialbaceae</taxon>
        <taxon>Natronoglomus</taxon>
    </lineage>
</organism>
<dbReference type="InterPro" id="IPR000515">
    <property type="entry name" value="MetI-like"/>
</dbReference>
<dbReference type="Pfam" id="PF00528">
    <property type="entry name" value="BPD_transp_1"/>
    <property type="match status" value="1"/>
</dbReference>
<keyword evidence="12" id="KW-1185">Reference proteome</keyword>
<keyword evidence="4 7" id="KW-0812">Transmembrane</keyword>
<feature type="transmembrane region" description="Helical" evidence="7">
    <location>
        <begin position="176"/>
        <end position="199"/>
    </location>
</feature>
<protein>
    <submittedName>
        <fullName evidence="10">ABC transporter permease</fullName>
    </submittedName>
</protein>
<keyword evidence="3" id="KW-1003">Cell membrane</keyword>
<evidence type="ECO:0000313" key="13">
    <source>
        <dbReference type="Proteomes" id="UP001321018"/>
    </source>
</evidence>
<sequence>MKPSNDDDGGTDSTTGDATDERFDEWTRAETDGGSVSRDPSQSPFDIVSDVEQTRSERYRMVLDSMIVAPGKILWNDWRAKLGFLITFAFVLIGTVGVWYVDRSFADDGEILLRPFETWAHPLGTDSMGRDILSELVHATPAMLEMMFAGALFSMGMAVFWGVFSGYKGGSVDRFMMAVADIMMTIPGLPLVVVLAAILDPSSPWMIGIIVVVNAWAGFARALRSEVLKLRHESYVEASRTIGIAVPAILVKDILPNVMPLIVVNFVTTARNVIMMAVGLYFLGLLPNTGPNWGMMLQTAYGQGGVYRPDLFHWFYAPMVTIVILSLGLLLLGQGLDRIFNPRIRARHAKHTGGGDSDADGEDEESTSNEQYNRGGL</sequence>
<dbReference type="GO" id="GO:0005886">
    <property type="term" value="C:plasma membrane"/>
    <property type="evidence" value="ECO:0007669"/>
    <property type="project" value="UniProtKB-SubCell"/>
</dbReference>
<feature type="domain" description="ABC transmembrane type-1" evidence="9">
    <location>
        <begin position="140"/>
        <end position="333"/>
    </location>
</feature>
<dbReference type="EMBL" id="JAOPKB010000008">
    <property type="protein sequence ID" value="MCU4973796.1"/>
    <property type="molecule type" value="Genomic_DNA"/>
</dbReference>
<keyword evidence="2 7" id="KW-0813">Transport</keyword>
<dbReference type="PROSITE" id="PS50928">
    <property type="entry name" value="ABC_TM1"/>
    <property type="match status" value="1"/>
</dbReference>
<evidence type="ECO:0000313" key="12">
    <source>
        <dbReference type="Proteomes" id="UP001320972"/>
    </source>
</evidence>
<evidence type="ECO:0000256" key="3">
    <source>
        <dbReference type="ARBA" id="ARBA00022475"/>
    </source>
</evidence>
<dbReference type="InterPro" id="IPR035906">
    <property type="entry name" value="MetI-like_sf"/>
</dbReference>
<feature type="compositionally biased region" description="Basic and acidic residues" evidence="8">
    <location>
        <begin position="19"/>
        <end position="31"/>
    </location>
</feature>
<dbReference type="RefSeq" id="WP_338004819.1">
    <property type="nucleotide sequence ID" value="NZ_JAOPKA010000012.1"/>
</dbReference>
<feature type="region of interest" description="Disordered" evidence="8">
    <location>
        <begin position="350"/>
        <end position="377"/>
    </location>
</feature>
<evidence type="ECO:0000256" key="5">
    <source>
        <dbReference type="ARBA" id="ARBA00022989"/>
    </source>
</evidence>
<dbReference type="PANTHER" id="PTHR43386">
    <property type="entry name" value="OLIGOPEPTIDE TRANSPORT SYSTEM PERMEASE PROTEIN APPC"/>
    <property type="match status" value="1"/>
</dbReference>
<comment type="subcellular location">
    <subcellularLocation>
        <location evidence="1 7">Cell membrane</location>
        <topology evidence="1 7">Multi-pass membrane protein</topology>
    </subcellularLocation>
</comment>
<keyword evidence="6 7" id="KW-0472">Membrane</keyword>
<dbReference type="SUPFAM" id="SSF161098">
    <property type="entry name" value="MetI-like"/>
    <property type="match status" value="1"/>
</dbReference>
<evidence type="ECO:0000259" key="9">
    <source>
        <dbReference type="PROSITE" id="PS50928"/>
    </source>
</evidence>
<feature type="transmembrane region" description="Helical" evidence="7">
    <location>
        <begin position="205"/>
        <end position="223"/>
    </location>
</feature>
<reference evidence="10 12" key="1">
    <citation type="submission" date="2022-09" db="EMBL/GenBank/DDBJ databases">
        <title>Enrichment on poylsaccharides allowed isolation of novel metabolic and taxonomic groups of Haloarchaea.</title>
        <authorList>
            <person name="Sorokin D.Y."/>
            <person name="Elcheninov A.G."/>
            <person name="Khizhniak T.V."/>
            <person name="Kolganova T.V."/>
            <person name="Kublanov I.V."/>
        </authorList>
    </citation>
    <scope>NUCLEOTIDE SEQUENCE</scope>
    <source>
        <strain evidence="11 12">AArc-m2/3/4</strain>
        <strain evidence="10">AArc-xg1-1</strain>
    </source>
</reference>
<dbReference type="EMBL" id="JAOPKA010000012">
    <property type="protein sequence ID" value="MCU4743003.1"/>
    <property type="molecule type" value="Genomic_DNA"/>
</dbReference>
<evidence type="ECO:0000256" key="2">
    <source>
        <dbReference type="ARBA" id="ARBA00022448"/>
    </source>
</evidence>
<feature type="region of interest" description="Disordered" evidence="8">
    <location>
        <begin position="1"/>
        <end position="47"/>
    </location>
</feature>
<evidence type="ECO:0000313" key="11">
    <source>
        <dbReference type="EMBL" id="MCU4973796.1"/>
    </source>
</evidence>
<dbReference type="Proteomes" id="UP001321018">
    <property type="component" value="Unassembled WGS sequence"/>
</dbReference>
<dbReference type="CDD" id="cd06261">
    <property type="entry name" value="TM_PBP2"/>
    <property type="match status" value="1"/>
</dbReference>
<dbReference type="PANTHER" id="PTHR43386:SF1">
    <property type="entry name" value="D,D-DIPEPTIDE TRANSPORT SYSTEM PERMEASE PROTEIN DDPC-RELATED"/>
    <property type="match status" value="1"/>
</dbReference>
<name>A0AAP3E2W1_9EURY</name>
<comment type="caution">
    <text evidence="10">The sequence shown here is derived from an EMBL/GenBank/DDBJ whole genome shotgun (WGS) entry which is preliminary data.</text>
</comment>
<dbReference type="AlphaFoldDB" id="A0AAP3E2W1"/>
<feature type="compositionally biased region" description="Acidic residues" evidence="8">
    <location>
        <begin position="1"/>
        <end position="10"/>
    </location>
</feature>
<dbReference type="Proteomes" id="UP001320972">
    <property type="component" value="Unassembled WGS sequence"/>
</dbReference>
<dbReference type="InterPro" id="IPR050366">
    <property type="entry name" value="BP-dependent_transpt_permease"/>
</dbReference>
<evidence type="ECO:0000256" key="7">
    <source>
        <dbReference type="RuleBase" id="RU363032"/>
    </source>
</evidence>